<feature type="region of interest" description="Disordered" evidence="5">
    <location>
        <begin position="1"/>
        <end position="78"/>
    </location>
</feature>
<dbReference type="PANTHER" id="PTHR13405:SF11">
    <property type="entry name" value="NUCLEAR PORE COMPLEX PROTEIN NUP133"/>
    <property type="match status" value="1"/>
</dbReference>
<feature type="compositionally biased region" description="Basic and acidic residues" evidence="5">
    <location>
        <begin position="539"/>
        <end position="562"/>
    </location>
</feature>
<feature type="domain" description="Nucleoporin Nup133/Nup155-like N-terminal" evidence="6">
    <location>
        <begin position="83"/>
        <end position="525"/>
    </location>
</feature>
<feature type="compositionally biased region" description="Polar residues" evidence="5">
    <location>
        <begin position="52"/>
        <end position="72"/>
    </location>
</feature>
<keyword evidence="4" id="KW-0539">Nucleus</keyword>
<accession>A0ABD3IB36</accession>
<dbReference type="Proteomes" id="UP001633002">
    <property type="component" value="Unassembled WGS sequence"/>
</dbReference>
<comment type="subcellular location">
    <subcellularLocation>
        <location evidence="1">Nucleus</location>
    </subcellularLocation>
</comment>
<evidence type="ECO:0000256" key="3">
    <source>
        <dbReference type="ARBA" id="ARBA00022448"/>
    </source>
</evidence>
<sequence length="1308" mass="144958">MFSPARGKLGKGKGAGLQSPASASPAVVPHPSPHKHSPVSLRGSASPLFPWSSGSPVNPRTSLSPEVLQKTSSDGKEPILVSNFPQELRNSFLERPALRTDPGIHGGMDGKSGLSWIIHGTTLHVWSHLNKRALQGCAVLTIPTHLPAQDGETADSVFSEDWLVSLVEWPAEEQNDVSFVKACKSAGVVMCHRRTLAVAYWPDVFKDGDTAVVTLGPGDHVEGTSAPVPEENQHTPRRLSSGWTGSSGGPGGELLNSLLTSVIPGGAAQACVAIVARSNGELWRYDCCPLGITRQQITREVAARPDVGLIAFNSSCARSMVWRFPADKPQQGMRQLLLLTAAELECWNIELGPAGKASRVWVFNILGNPETQKDLAGQKQVWLLDLQVDDSGNFFTVLLASFSKDRLNSSSFMQYSLLTFFDSNPPHGEVVRKAPLQVILPKARVEEEDVLYSMRLRIGGKPMGSAVILAGDGTATIAYHSGGNLKLYHFDLAWGAGKVLDASVVPALEEVETSWLVLTEKSGVWAVPERAVIVGGVEPPERSLSRKSSSREETGNDERQRELNYATNRSALDSLDNRVPRAAAQRPLHDEEAEAIVGRMFQQYLATGRVDSAHEKLERAGAFEREVEMNIFARTSRVIVDTLAKHWVAGGAGSAAVMAAVSSQLIEKQRRHQQYLNFLSISSCHEELQMKQRGAMHAIMEHGEKLAAMVQLRELHNVKAQARAPVSGTFTGSGLQENVEVSGALWDTVLLVGEKARRNNVMLMDREKSEVFYTRVSELEEFFACTQQHGTSIIGPEQPVRIQAERLCELAEAATSAIKAAIRYRDSQSSWYPSPEGLTPWYCQSTVRSGLWKVASLILDLKAEASVSVPSLVPKLVSWLEVVTDVLLDAYAGAITAKVEREEEYRGLQMEYWTRRDTLLSALQRHGKEVADASVQYVHDEGSAEQQRRSVLKKMYPSLIAIARRHAGYQTLYNICSDLKDMDQLRDLMRESMGFREGRFSHYVFNQLYETKKYSTLLQFGQEFQEELEAFLQDHVHLRWLHEIFMQQYSSACSTLNSLALTPSMPEGERSIKTLVKRPRVRNEIRERRRLLYLAKLSALAGGEMAGGEKVSKIDANISINEIQEVAHEKEVVSDDVLSPLQLIEAFLKSGDRDLVVRAFEVFAYAGDSFRSSNRSLLEAAWLHAADQDNWASMKDVSEEMGWSDEHYWLTLQASLLCQISARCYSKNASYYGSPFQDFLPLFESDRTEEDNPRILKSETAATSVEAILRQHKDFSDAGEAMLTALRIGVSSESFDEKEMELEPMLDS</sequence>
<protein>
    <recommendedName>
        <fullName evidence="6">Nucleoporin Nup133/Nup155-like N-terminal domain-containing protein</fullName>
    </recommendedName>
</protein>
<feature type="region of interest" description="Disordered" evidence="5">
    <location>
        <begin position="538"/>
        <end position="567"/>
    </location>
</feature>
<feature type="region of interest" description="Disordered" evidence="5">
    <location>
        <begin position="218"/>
        <end position="248"/>
    </location>
</feature>
<evidence type="ECO:0000256" key="2">
    <source>
        <dbReference type="ARBA" id="ARBA00005569"/>
    </source>
</evidence>
<reference evidence="7 8" key="1">
    <citation type="submission" date="2024-09" db="EMBL/GenBank/DDBJ databases">
        <title>Chromosome-scale assembly of Riccia sorocarpa.</title>
        <authorList>
            <person name="Paukszto L."/>
        </authorList>
    </citation>
    <scope>NUCLEOTIDE SEQUENCE [LARGE SCALE GENOMIC DNA]</scope>
    <source>
        <strain evidence="7">LP-2024</strain>
        <tissue evidence="7">Aerial parts of the thallus</tissue>
    </source>
</reference>
<evidence type="ECO:0000313" key="7">
    <source>
        <dbReference type="EMBL" id="KAL3700888.1"/>
    </source>
</evidence>
<organism evidence="7 8">
    <name type="scientific">Riccia sorocarpa</name>
    <dbReference type="NCBI Taxonomy" id="122646"/>
    <lineage>
        <taxon>Eukaryota</taxon>
        <taxon>Viridiplantae</taxon>
        <taxon>Streptophyta</taxon>
        <taxon>Embryophyta</taxon>
        <taxon>Marchantiophyta</taxon>
        <taxon>Marchantiopsida</taxon>
        <taxon>Marchantiidae</taxon>
        <taxon>Marchantiales</taxon>
        <taxon>Ricciaceae</taxon>
        <taxon>Riccia</taxon>
    </lineage>
</organism>
<name>A0ABD3IB36_9MARC</name>
<comment type="similarity">
    <text evidence="2">Belongs to the nucleoporin Nup133 family.</text>
</comment>
<dbReference type="Gene3D" id="2.130.10.10">
    <property type="entry name" value="YVTN repeat-like/Quinoprotein amine dehydrogenase"/>
    <property type="match status" value="1"/>
</dbReference>
<evidence type="ECO:0000256" key="5">
    <source>
        <dbReference type="SAM" id="MobiDB-lite"/>
    </source>
</evidence>
<feature type="compositionally biased region" description="Low complexity" evidence="5">
    <location>
        <begin position="16"/>
        <end position="29"/>
    </location>
</feature>
<dbReference type="EMBL" id="JBJQOH010000001">
    <property type="protein sequence ID" value="KAL3700888.1"/>
    <property type="molecule type" value="Genomic_DNA"/>
</dbReference>
<evidence type="ECO:0000313" key="8">
    <source>
        <dbReference type="Proteomes" id="UP001633002"/>
    </source>
</evidence>
<dbReference type="SUPFAM" id="SSF117289">
    <property type="entry name" value="Nucleoporin domain"/>
    <property type="match status" value="1"/>
</dbReference>
<evidence type="ECO:0000259" key="6">
    <source>
        <dbReference type="Pfam" id="PF08801"/>
    </source>
</evidence>
<dbReference type="InterPro" id="IPR015943">
    <property type="entry name" value="WD40/YVTN_repeat-like_dom_sf"/>
</dbReference>
<evidence type="ECO:0000256" key="1">
    <source>
        <dbReference type="ARBA" id="ARBA00004123"/>
    </source>
</evidence>
<dbReference type="InterPro" id="IPR037624">
    <property type="entry name" value="Nup133-like"/>
</dbReference>
<proteinExistence type="inferred from homology"/>
<gene>
    <name evidence="7" type="ORF">R1sor_018910</name>
</gene>
<comment type="caution">
    <text evidence="7">The sequence shown here is derived from an EMBL/GenBank/DDBJ whole genome shotgun (WGS) entry which is preliminary data.</text>
</comment>
<keyword evidence="8" id="KW-1185">Reference proteome</keyword>
<dbReference type="Gene3D" id="1.20.58.1380">
    <property type="match status" value="1"/>
</dbReference>
<dbReference type="GO" id="GO:0005643">
    <property type="term" value="C:nuclear pore"/>
    <property type="evidence" value="ECO:0007669"/>
    <property type="project" value="UniProtKB-ARBA"/>
</dbReference>
<evidence type="ECO:0000256" key="4">
    <source>
        <dbReference type="ARBA" id="ARBA00023242"/>
    </source>
</evidence>
<dbReference type="Pfam" id="PF08801">
    <property type="entry name" value="Nucleoporin_N"/>
    <property type="match status" value="1"/>
</dbReference>
<keyword evidence="3" id="KW-0813">Transport</keyword>
<dbReference type="PANTHER" id="PTHR13405">
    <property type="entry name" value="NUCLEAR PORE COMPLEX PROTEIN NUP133"/>
    <property type="match status" value="1"/>
</dbReference>
<dbReference type="InterPro" id="IPR014908">
    <property type="entry name" value="Nucleoporin_Nup133/Nup155_N"/>
</dbReference>